<evidence type="ECO:0000313" key="6">
    <source>
        <dbReference type="EMBL" id="APG05757.1"/>
    </source>
</evidence>
<dbReference type="Proteomes" id="UP000182987">
    <property type="component" value="Chromosome"/>
</dbReference>
<keyword evidence="4" id="KW-0804">Transcription</keyword>
<organism evidence="6 7">
    <name type="scientific">Luteibacter rhizovicinus DSM 16549</name>
    <dbReference type="NCBI Taxonomy" id="1440763"/>
    <lineage>
        <taxon>Bacteria</taxon>
        <taxon>Pseudomonadati</taxon>
        <taxon>Pseudomonadota</taxon>
        <taxon>Gammaproteobacteria</taxon>
        <taxon>Lysobacterales</taxon>
        <taxon>Rhodanobacteraceae</taxon>
        <taxon>Luteibacter</taxon>
    </lineage>
</organism>
<protein>
    <recommendedName>
        <fullName evidence="5">HTH lysR-type domain-containing protein</fullName>
    </recommendedName>
</protein>
<dbReference type="InterPro" id="IPR036388">
    <property type="entry name" value="WH-like_DNA-bd_sf"/>
</dbReference>
<evidence type="ECO:0000313" key="7">
    <source>
        <dbReference type="Proteomes" id="UP000182987"/>
    </source>
</evidence>
<dbReference type="SUPFAM" id="SSF46785">
    <property type="entry name" value="Winged helix' DNA-binding domain"/>
    <property type="match status" value="1"/>
</dbReference>
<dbReference type="STRING" id="1440763.BJI69_18855"/>
<dbReference type="InterPro" id="IPR000847">
    <property type="entry name" value="LysR_HTH_N"/>
</dbReference>
<gene>
    <name evidence="6" type="ORF">BJI69_18855</name>
</gene>
<dbReference type="Gene3D" id="1.10.10.10">
    <property type="entry name" value="Winged helix-like DNA-binding domain superfamily/Winged helix DNA-binding domain"/>
    <property type="match status" value="1"/>
</dbReference>
<dbReference type="GO" id="GO:0003700">
    <property type="term" value="F:DNA-binding transcription factor activity"/>
    <property type="evidence" value="ECO:0007669"/>
    <property type="project" value="InterPro"/>
</dbReference>
<keyword evidence="3" id="KW-0238">DNA-binding</keyword>
<proteinExistence type="inferred from homology"/>
<dbReference type="Pfam" id="PF03466">
    <property type="entry name" value="LysR_substrate"/>
    <property type="match status" value="1"/>
</dbReference>
<keyword evidence="2" id="KW-0805">Transcription regulation</keyword>
<evidence type="ECO:0000256" key="3">
    <source>
        <dbReference type="ARBA" id="ARBA00023125"/>
    </source>
</evidence>
<dbReference type="GO" id="GO:0003677">
    <property type="term" value="F:DNA binding"/>
    <property type="evidence" value="ECO:0007669"/>
    <property type="project" value="UniProtKB-KW"/>
</dbReference>
<dbReference type="SUPFAM" id="SSF53850">
    <property type="entry name" value="Periplasmic binding protein-like II"/>
    <property type="match status" value="1"/>
</dbReference>
<dbReference type="Pfam" id="PF00126">
    <property type="entry name" value="HTH_1"/>
    <property type="match status" value="1"/>
</dbReference>
<comment type="similarity">
    <text evidence="1">Belongs to the LysR transcriptional regulatory family.</text>
</comment>
<dbReference type="EMBL" id="CP017480">
    <property type="protein sequence ID" value="APG05757.1"/>
    <property type="molecule type" value="Genomic_DNA"/>
</dbReference>
<dbReference type="KEGG" id="lrz:BJI69_18855"/>
<reference evidence="7" key="1">
    <citation type="submission" date="2016-09" db="EMBL/GenBank/DDBJ databases">
        <authorList>
            <person name="Lysoe E."/>
        </authorList>
    </citation>
    <scope>NUCLEOTIDE SEQUENCE [LARGE SCALE GENOMIC DNA]</scope>
    <source>
        <strain evidence="7">LJ96T</strain>
    </source>
</reference>
<dbReference type="RefSeq" id="WP_046980412.1">
    <property type="nucleotide sequence ID" value="NZ_CP017480.1"/>
</dbReference>
<accession>A0A1L3EXM1</accession>
<name>A0A1L3EXM1_9GAMM</name>
<dbReference type="OrthoDB" id="5723059at2"/>
<dbReference type="PANTHER" id="PTHR30579">
    <property type="entry name" value="TRANSCRIPTIONAL REGULATOR"/>
    <property type="match status" value="1"/>
</dbReference>
<sequence>MLLDLSALRALIAAVDLGGFGKAARYLHRTPGAISLQLRGLEERIGQPLFRKTGRTLALTWEGELLVGYARRLLALNDEAVLALGASGLQGALRFGMPQDFAQGGLTQALARFGRAHASLRVELRVDRSERLANAVMADELDLALTFGALPGHVTPPLAAMPVHWFAHPLLELAPGDPVPLLVLDPPCGFRKGAIEALDRSGRAWRLALTSGSVSALWAAAEAGLGVVPRTSLHVPASLKTASDAWGLPALPSADIHLIDRGAGAPEAVSHLAQVIREVVSELVRA</sequence>
<dbReference type="PANTHER" id="PTHR30579:SF7">
    <property type="entry name" value="HTH-TYPE TRANSCRIPTIONAL REGULATOR LRHA-RELATED"/>
    <property type="match status" value="1"/>
</dbReference>
<evidence type="ECO:0000259" key="5">
    <source>
        <dbReference type="PROSITE" id="PS50931"/>
    </source>
</evidence>
<feature type="domain" description="HTH lysR-type" evidence="5">
    <location>
        <begin position="3"/>
        <end position="60"/>
    </location>
</feature>
<evidence type="ECO:0000256" key="1">
    <source>
        <dbReference type="ARBA" id="ARBA00009437"/>
    </source>
</evidence>
<dbReference type="InterPro" id="IPR036390">
    <property type="entry name" value="WH_DNA-bd_sf"/>
</dbReference>
<dbReference type="AlphaFoldDB" id="A0A1L3EXM1"/>
<dbReference type="Gene3D" id="3.40.190.10">
    <property type="entry name" value="Periplasmic binding protein-like II"/>
    <property type="match status" value="2"/>
</dbReference>
<keyword evidence="7" id="KW-1185">Reference proteome</keyword>
<evidence type="ECO:0000256" key="2">
    <source>
        <dbReference type="ARBA" id="ARBA00023015"/>
    </source>
</evidence>
<evidence type="ECO:0000256" key="4">
    <source>
        <dbReference type="ARBA" id="ARBA00023163"/>
    </source>
</evidence>
<dbReference type="PROSITE" id="PS50931">
    <property type="entry name" value="HTH_LYSR"/>
    <property type="match status" value="1"/>
</dbReference>
<dbReference type="InterPro" id="IPR050176">
    <property type="entry name" value="LTTR"/>
</dbReference>
<dbReference type="InterPro" id="IPR005119">
    <property type="entry name" value="LysR_subst-bd"/>
</dbReference>